<dbReference type="Gene3D" id="3.60.110.10">
    <property type="entry name" value="Carbon-nitrogen hydrolase"/>
    <property type="match status" value="1"/>
</dbReference>
<dbReference type="SUPFAM" id="SSF56317">
    <property type="entry name" value="Carbon-nitrogen hydrolase"/>
    <property type="match status" value="1"/>
</dbReference>
<name>A0A158JYS4_9BURK</name>
<dbReference type="InterPro" id="IPR003010">
    <property type="entry name" value="C-N_Hydrolase"/>
</dbReference>
<accession>A0A158JYS4</accession>
<evidence type="ECO:0000313" key="2">
    <source>
        <dbReference type="EMBL" id="SAL74007.1"/>
    </source>
</evidence>
<dbReference type="Proteomes" id="UP000054683">
    <property type="component" value="Unassembled WGS sequence"/>
</dbReference>
<dbReference type="AlphaFoldDB" id="A0A158JYS4"/>
<organism evidence="2 3">
    <name type="scientific">Caballeronia udeis</name>
    <dbReference type="NCBI Taxonomy" id="1232866"/>
    <lineage>
        <taxon>Bacteria</taxon>
        <taxon>Pseudomonadati</taxon>
        <taxon>Pseudomonadota</taxon>
        <taxon>Betaproteobacteria</taxon>
        <taxon>Burkholderiales</taxon>
        <taxon>Burkholderiaceae</taxon>
        <taxon>Caballeronia</taxon>
    </lineage>
</organism>
<dbReference type="Pfam" id="PF00795">
    <property type="entry name" value="CN_hydrolase"/>
    <property type="match status" value="1"/>
</dbReference>
<sequence>MPPKIYLFVFSSLRRLESMRHHSLIGNGSSWKGDLTRLAACFDFYYFASNGQPLANCQPEAIVNANRILPERIPPQTVAEDVKPIMDGSDPCRWVAALPKIEASWVNWPTEVYCPQRDLAKPQALEHVLQPMLNKIREAMSNGCRLFVAPEASFHQGMHRMQVPLSVYEKARLDRDMCRATEGHAMSLVVAGTALWRDNNNGIHNSLLVYSNGVALLSTAADRYDKQEWTGEELLAADRARGKPVIGARPYALLQWQGLKVGVQICADSAEKVPECDIYLLVGDNTGQTLLRERPGGISVYVDACRRYLVRDAYQTHNERSGMNCFELSLAWRYQRVAF</sequence>
<dbReference type="InterPro" id="IPR036526">
    <property type="entry name" value="C-N_Hydrolase_sf"/>
</dbReference>
<reference evidence="2 3" key="1">
    <citation type="submission" date="2016-01" db="EMBL/GenBank/DDBJ databases">
        <authorList>
            <person name="Oliw E.H."/>
        </authorList>
    </citation>
    <scope>NUCLEOTIDE SEQUENCE [LARGE SCALE GENOMIC DNA]</scope>
    <source>
        <strain evidence="2">LMG 27134</strain>
    </source>
</reference>
<feature type="domain" description="CN hydrolase" evidence="1">
    <location>
        <begin position="110"/>
        <end position="339"/>
    </location>
</feature>
<gene>
    <name evidence="2" type="ORF">AWB69_09118</name>
</gene>
<protein>
    <recommendedName>
        <fullName evidence="1">CN hydrolase domain-containing protein</fullName>
    </recommendedName>
</protein>
<dbReference type="EMBL" id="FCOK02000146">
    <property type="protein sequence ID" value="SAL74007.1"/>
    <property type="molecule type" value="Genomic_DNA"/>
</dbReference>
<dbReference type="RefSeq" id="WP_062093102.1">
    <property type="nucleotide sequence ID" value="NZ_FCOK02000146.1"/>
</dbReference>
<evidence type="ECO:0000259" key="1">
    <source>
        <dbReference type="PROSITE" id="PS50263"/>
    </source>
</evidence>
<dbReference type="PROSITE" id="PS50263">
    <property type="entry name" value="CN_HYDROLASE"/>
    <property type="match status" value="1"/>
</dbReference>
<proteinExistence type="predicted"/>
<evidence type="ECO:0000313" key="3">
    <source>
        <dbReference type="Proteomes" id="UP000054683"/>
    </source>
</evidence>